<evidence type="ECO:0000313" key="2">
    <source>
        <dbReference type="EMBL" id="SMX47331.1"/>
    </source>
</evidence>
<proteinExistence type="predicted"/>
<dbReference type="OrthoDB" id="8244198at2"/>
<name>A0A238KXN4_9RHOB</name>
<dbReference type="RefSeq" id="WP_097805984.1">
    <property type="nucleotide sequence ID" value="NZ_FXYH01000015.1"/>
</dbReference>
<dbReference type="Pfam" id="PF06568">
    <property type="entry name" value="YjiS-like"/>
    <property type="match status" value="1"/>
</dbReference>
<dbReference type="Proteomes" id="UP000220836">
    <property type="component" value="Unassembled WGS sequence"/>
</dbReference>
<accession>A0A238KXN4</accession>
<sequence>MAYATQITTGSHSGLSARFSLLLTNFRAGIARRKVYTQTLRELGSLSNRELADLGLNRSIIRRVAYQAAYEA</sequence>
<dbReference type="InterPro" id="IPR009506">
    <property type="entry name" value="YjiS-like"/>
</dbReference>
<dbReference type="EMBL" id="FXYH01000015">
    <property type="protein sequence ID" value="SMX47331.1"/>
    <property type="molecule type" value="Genomic_DNA"/>
</dbReference>
<dbReference type="AlphaFoldDB" id="A0A238KXN4"/>
<reference evidence="2 3" key="1">
    <citation type="submission" date="2017-05" db="EMBL/GenBank/DDBJ databases">
        <authorList>
            <person name="Song R."/>
            <person name="Chenine A.L."/>
            <person name="Ruprecht R.M."/>
        </authorList>
    </citation>
    <scope>NUCLEOTIDE SEQUENCE [LARGE SCALE GENOMIC DNA]</scope>
    <source>
        <strain evidence="2 3">CECT 8663</strain>
    </source>
</reference>
<organism evidence="2 3">
    <name type="scientific">Pelagimonas varians</name>
    <dbReference type="NCBI Taxonomy" id="696760"/>
    <lineage>
        <taxon>Bacteria</taxon>
        <taxon>Pseudomonadati</taxon>
        <taxon>Pseudomonadota</taxon>
        <taxon>Alphaproteobacteria</taxon>
        <taxon>Rhodobacterales</taxon>
        <taxon>Roseobacteraceae</taxon>
        <taxon>Pelagimonas</taxon>
    </lineage>
</organism>
<evidence type="ECO:0000313" key="3">
    <source>
        <dbReference type="Proteomes" id="UP000220836"/>
    </source>
</evidence>
<protein>
    <recommendedName>
        <fullName evidence="1">YjiS-like domain-containing protein</fullName>
    </recommendedName>
</protein>
<keyword evidence="3" id="KW-1185">Reference proteome</keyword>
<evidence type="ECO:0000259" key="1">
    <source>
        <dbReference type="Pfam" id="PF06568"/>
    </source>
</evidence>
<feature type="domain" description="YjiS-like" evidence="1">
    <location>
        <begin position="27"/>
        <end position="59"/>
    </location>
</feature>
<gene>
    <name evidence="2" type="ORF">PEV8663_03512</name>
</gene>